<dbReference type="EMBL" id="ATIR01000014">
    <property type="protein sequence ID" value="EPI11037.1"/>
    <property type="molecule type" value="Genomic_DNA"/>
</dbReference>
<sequence>MWDLKIISYQFVGTTEKTLKLNNKYFKTKTKKALQNGELFSFKFSRNDALK</sequence>
<accession>A0ABC9TPK2</accession>
<proteinExistence type="predicted"/>
<name>A0ABC9TPK2_ENTFL</name>
<organism evidence="1 2">
    <name type="scientific">Enterococcus faecalis RP2S-4</name>
    <dbReference type="NCBI Taxonomy" id="1244145"/>
    <lineage>
        <taxon>Bacteria</taxon>
        <taxon>Bacillati</taxon>
        <taxon>Bacillota</taxon>
        <taxon>Bacilli</taxon>
        <taxon>Lactobacillales</taxon>
        <taxon>Enterococcaceae</taxon>
        <taxon>Enterococcus</taxon>
    </lineage>
</organism>
<comment type="caution">
    <text evidence="1">The sequence shown here is derived from an EMBL/GenBank/DDBJ whole genome shotgun (WGS) entry which is preliminary data.</text>
</comment>
<dbReference type="AlphaFoldDB" id="A0ABC9TPK2"/>
<evidence type="ECO:0000313" key="1">
    <source>
        <dbReference type="EMBL" id="EPI11037.1"/>
    </source>
</evidence>
<protein>
    <submittedName>
        <fullName evidence="1">Uncharacterized protein</fullName>
    </submittedName>
</protein>
<gene>
    <name evidence="1" type="ORF">D358_00395</name>
</gene>
<reference evidence="1 2" key="1">
    <citation type="submission" date="2013-06" db="EMBL/GenBank/DDBJ databases">
        <authorList>
            <person name="Weinstock G."/>
            <person name="Sodergren E."/>
            <person name="Lobos E.A."/>
            <person name="Fulton L."/>
            <person name="Fulton R."/>
            <person name="Courtney L."/>
            <person name="Fronick C."/>
            <person name="O'Laughlin M."/>
            <person name="Godfrey J."/>
            <person name="Wilson R.M."/>
            <person name="Miner T."/>
            <person name="Farmer C."/>
            <person name="Delehaunty K."/>
            <person name="Cordes M."/>
            <person name="Minx P."/>
            <person name="Tomlinson C."/>
            <person name="Chen J."/>
            <person name="Wollam A."/>
            <person name="Pepin K.H."/>
            <person name="Bhonagiri V."/>
            <person name="Zhang X."/>
            <person name="Warren W."/>
            <person name="Mitreva M."/>
            <person name="Mardis E.R."/>
            <person name="Wilson R.K."/>
        </authorList>
    </citation>
    <scope>NUCLEOTIDE SEQUENCE [LARGE SCALE GENOMIC DNA]</scope>
    <source>
        <strain evidence="1 2">RP2S-4</strain>
    </source>
</reference>
<dbReference type="Proteomes" id="UP000015750">
    <property type="component" value="Unassembled WGS sequence"/>
</dbReference>
<evidence type="ECO:0000313" key="2">
    <source>
        <dbReference type="Proteomes" id="UP000015750"/>
    </source>
</evidence>